<name>A0A0F9LBC3_9ZZZZ</name>
<accession>A0A0F9LBC3</accession>
<sequence>MKRITLMVLVAAALASVGATAHGAGEIGFVEEFALSADRSVPLKQLIPGTEDYYYYHCLDYQNTGKLAEVEDLLKLWIKRYGHTARVKQIRNRQALLKYNRDPRGSLDFIKWRLGLKFNHQREVLGRKTSLPTSLDPKRISRATLSRLAFGRYSNLNGFEDSALEWLAARNLNDIRRRDLLRRLKRPDVADMAKLVVTDLKAKASRGFGSHPIHRQLLRAQLDECLKLKGDLLTNTNFINAYLTKLQPAPDEDWLDDPKVRQAHLERMWDFVSKLAPAHNSIKAHVLYHRLVFDRSQGVYDKGRFMTYVKLPRSVNYINPKYAATYDNRRWRANLNANYQSATMFPPIRTDEPLVRSYLMHFFVKENSYQPYAAYIRDTYLKPVFAETKIVNGIGDMEQWYSLLSPSATKALKERVDLDFAFTNKAVFGPDDKVALDLHVKNVKKLLVRVFRINTLNYYRDKGRELGSDINLDGLVTDAEKVHNYKEPALRRVRRSFRLPDLKARGVYVVEFIGNGKSSRVLVRKGKLRYTSRTSTAGHVITVLDESNRKLPEAKAYLGGKMYEPDEDGVITVPFSNKPARVPIVLINGDFASLSYLDHQSENYSLQAGIHVDREALLTRKKARVIVRPALFVNAAPVTLSVLKDVKLLITSTDHDGVNTTKPVRDFKLFEDRQSSFEFTVPERLSRISFTLTARVEVLSQSKKQTLSSSASFSLNQIDKTEKVEDLHLLRVEGKYVLDVLGRTGEAKADRPVQLALKHRDFRTSAKATLQTDADGRVGLGELTDIVWITARGPEGTSHKWLLVMDEHTQRSNVHGRAGQAIYIPYMGSSDKADRAELSLLEVRRGTYVKDWFSALRVKGGFVVVDDLPEGDYQLYLKRSGTTVTLRLTAGDVREGYVMGRKRHLQVRNAKPLQIVSVAADRRTIKVRLANATKFTRVYVVATRYMPEYSIYSNLGRIGLPGAEVIQLARVPSIYQAGRNIGDEYRYILDRKYVQKFPGNMLTRPGLLLNPWAIRKTEAARQLAAAGQRWARKALAPQEGRSKWSGRGVRAKPAGNFANLDFLADGSVVMVNLTPDRNGVVTIDRKDLGAHQQLHVVAVDPGNTAYRELSLPEVDPKYKDLRLIRGLDPAGKFAEKKQVTVVRKGEKFVLADVTSSKFEVYDSLAKVHKLYATLSGNATLREFNFILRWPEMEEAKKREKYSKYACHELTFFIYKKDPEFFKKVVLPYLANKKDKTYMDLWLLSMDVSGQVKPWSHGQLNTVEKILLGQRLAGERAATARYVKDLRDLIPPNVERFNRLFDTALKAGALETADEYGMA</sequence>
<evidence type="ECO:0000313" key="1">
    <source>
        <dbReference type="EMBL" id="KKM90713.1"/>
    </source>
</evidence>
<gene>
    <name evidence="1" type="ORF">LCGC14_1235890</name>
</gene>
<organism evidence="1">
    <name type="scientific">marine sediment metagenome</name>
    <dbReference type="NCBI Taxonomy" id="412755"/>
    <lineage>
        <taxon>unclassified sequences</taxon>
        <taxon>metagenomes</taxon>
        <taxon>ecological metagenomes</taxon>
    </lineage>
</organism>
<proteinExistence type="predicted"/>
<protein>
    <submittedName>
        <fullName evidence="1">Uncharacterized protein</fullName>
    </submittedName>
</protein>
<feature type="non-terminal residue" evidence="1">
    <location>
        <position position="1318"/>
    </location>
</feature>
<comment type="caution">
    <text evidence="1">The sequence shown here is derived from an EMBL/GenBank/DDBJ whole genome shotgun (WGS) entry which is preliminary data.</text>
</comment>
<reference evidence="1" key="1">
    <citation type="journal article" date="2015" name="Nature">
        <title>Complex archaea that bridge the gap between prokaryotes and eukaryotes.</title>
        <authorList>
            <person name="Spang A."/>
            <person name="Saw J.H."/>
            <person name="Jorgensen S.L."/>
            <person name="Zaremba-Niedzwiedzka K."/>
            <person name="Martijn J."/>
            <person name="Lind A.E."/>
            <person name="van Eijk R."/>
            <person name="Schleper C."/>
            <person name="Guy L."/>
            <person name="Ettema T.J."/>
        </authorList>
    </citation>
    <scope>NUCLEOTIDE SEQUENCE</scope>
</reference>
<dbReference type="EMBL" id="LAZR01006638">
    <property type="protein sequence ID" value="KKM90713.1"/>
    <property type="molecule type" value="Genomic_DNA"/>
</dbReference>